<organism evidence="1">
    <name type="scientific">bioreactor metagenome</name>
    <dbReference type="NCBI Taxonomy" id="1076179"/>
    <lineage>
        <taxon>unclassified sequences</taxon>
        <taxon>metagenomes</taxon>
        <taxon>ecological metagenomes</taxon>
    </lineage>
</organism>
<protein>
    <submittedName>
        <fullName evidence="1">Uncharacterized protein</fullName>
    </submittedName>
</protein>
<comment type="caution">
    <text evidence="1">The sequence shown here is derived from an EMBL/GenBank/DDBJ whole genome shotgun (WGS) entry which is preliminary data.</text>
</comment>
<reference evidence="1" key="1">
    <citation type="submission" date="2019-08" db="EMBL/GenBank/DDBJ databases">
        <authorList>
            <person name="Kucharzyk K."/>
            <person name="Murdoch R.W."/>
            <person name="Higgins S."/>
            <person name="Loffler F."/>
        </authorList>
    </citation>
    <scope>NUCLEOTIDE SEQUENCE</scope>
</reference>
<dbReference type="AlphaFoldDB" id="A0A644XVS0"/>
<proteinExistence type="predicted"/>
<accession>A0A644XVS0</accession>
<gene>
    <name evidence="1" type="ORF">SDC9_66608</name>
</gene>
<name>A0A644XVS0_9ZZZZ</name>
<evidence type="ECO:0000313" key="1">
    <source>
        <dbReference type="EMBL" id="MPM20179.1"/>
    </source>
</evidence>
<dbReference type="EMBL" id="VSSQ01003328">
    <property type="protein sequence ID" value="MPM20179.1"/>
    <property type="molecule type" value="Genomic_DNA"/>
</dbReference>
<sequence>MTTILNHAIQTTEGRVGWAVSRGKRGWAEVRYPGEGAPLVCMPCLALKTVYAGVVPLEERWA</sequence>